<keyword evidence="1" id="KW-0812">Transmembrane</keyword>
<feature type="transmembrane region" description="Helical" evidence="1">
    <location>
        <begin position="159"/>
        <end position="187"/>
    </location>
</feature>
<keyword evidence="1" id="KW-0472">Membrane</keyword>
<keyword evidence="3" id="KW-1185">Reference proteome</keyword>
<protein>
    <recommendedName>
        <fullName evidence="4">Transmembrane protein</fullName>
    </recommendedName>
</protein>
<gene>
    <name evidence="2" type="ORF">DSM104443_03878</name>
</gene>
<feature type="transmembrane region" description="Helical" evidence="1">
    <location>
        <begin position="229"/>
        <end position="248"/>
    </location>
</feature>
<sequence>MNTVLTTAANDPAPPQLVLPGKALPASAAFSWIAEGWALFRKAALMWVVLTVLILIAGIVVSMVPFLGTVVWQLMTALIAGGLVLGCWTLEEDGELELDHLFAGFKRNFRGLALVGVAYLVGVVIILAVFSIFVGLTVLPALLMGNSEAAVAAFATMSGGLLVGTLVLTVLSVALGAAMWFAPALVIMHNVAPLEALKASFFAVLRNFVPALIFAIVMFLLAIVASIPFGLGMLVWVPVLITASYRAYRQIFTA</sequence>
<dbReference type="Proteomes" id="UP000501534">
    <property type="component" value="Chromosome"/>
</dbReference>
<feature type="transmembrane region" description="Helical" evidence="1">
    <location>
        <begin position="44"/>
        <end position="64"/>
    </location>
</feature>
<dbReference type="AlphaFoldDB" id="A0A6M4H0C5"/>
<organism evidence="2 3">
    <name type="scientific">Usitatibacter rugosus</name>
    <dbReference type="NCBI Taxonomy" id="2732067"/>
    <lineage>
        <taxon>Bacteria</taxon>
        <taxon>Pseudomonadati</taxon>
        <taxon>Pseudomonadota</taxon>
        <taxon>Betaproteobacteria</taxon>
        <taxon>Nitrosomonadales</taxon>
        <taxon>Usitatibacteraceae</taxon>
        <taxon>Usitatibacter</taxon>
    </lineage>
</organism>
<accession>A0A6M4H0C5</accession>
<evidence type="ECO:0008006" key="4">
    <source>
        <dbReference type="Google" id="ProtNLM"/>
    </source>
</evidence>
<dbReference type="RefSeq" id="WP_171095290.1">
    <property type="nucleotide sequence ID" value="NZ_CP053069.1"/>
</dbReference>
<dbReference type="KEGG" id="uru:DSM104443_03878"/>
<dbReference type="EMBL" id="CP053069">
    <property type="protein sequence ID" value="QJR12785.1"/>
    <property type="molecule type" value="Genomic_DNA"/>
</dbReference>
<proteinExistence type="predicted"/>
<dbReference type="InterPro" id="IPR047798">
    <property type="entry name" value="BPSS1780-like"/>
</dbReference>
<feature type="transmembrane region" description="Helical" evidence="1">
    <location>
        <begin position="70"/>
        <end position="90"/>
    </location>
</feature>
<keyword evidence="1" id="KW-1133">Transmembrane helix</keyword>
<evidence type="ECO:0000256" key="1">
    <source>
        <dbReference type="SAM" id="Phobius"/>
    </source>
</evidence>
<name>A0A6M4H0C5_9PROT</name>
<dbReference type="NCBIfam" id="NF041043">
    <property type="entry name" value="BPSS1780_fam"/>
    <property type="match status" value="1"/>
</dbReference>
<evidence type="ECO:0000313" key="2">
    <source>
        <dbReference type="EMBL" id="QJR12785.1"/>
    </source>
</evidence>
<feature type="transmembrane region" description="Helical" evidence="1">
    <location>
        <begin position="111"/>
        <end position="139"/>
    </location>
</feature>
<reference evidence="2 3" key="1">
    <citation type="submission" date="2020-04" db="EMBL/GenBank/DDBJ databases">
        <title>Usitatibacter rugosus gen. nov., sp. nov. and Usitatibacter palustris sp. nov., novel members of Usitatibacteraceae fam. nov. within the order Nitrosomonadales isolated from soil.</title>
        <authorList>
            <person name="Huber K.J."/>
            <person name="Neumann-Schaal M."/>
            <person name="Geppert A."/>
            <person name="Luckner M."/>
            <person name="Wanner G."/>
            <person name="Overmann J."/>
        </authorList>
    </citation>
    <scope>NUCLEOTIDE SEQUENCE [LARGE SCALE GENOMIC DNA]</scope>
    <source>
        <strain evidence="2 3">0125_3</strain>
    </source>
</reference>
<evidence type="ECO:0000313" key="3">
    <source>
        <dbReference type="Proteomes" id="UP000501534"/>
    </source>
</evidence>